<evidence type="ECO:0000259" key="10">
    <source>
        <dbReference type="PROSITE" id="PS51175"/>
    </source>
</evidence>
<evidence type="ECO:0000256" key="4">
    <source>
        <dbReference type="ARBA" id="ARBA00023001"/>
    </source>
</evidence>
<dbReference type="Proteomes" id="UP001300692">
    <property type="component" value="Unassembled WGS sequence"/>
</dbReference>
<dbReference type="Gene3D" id="3.20.20.80">
    <property type="entry name" value="Glycosidases"/>
    <property type="match status" value="1"/>
</dbReference>
<evidence type="ECO:0000256" key="9">
    <source>
        <dbReference type="SAM" id="SignalP"/>
    </source>
</evidence>
<evidence type="ECO:0000256" key="6">
    <source>
        <dbReference type="ARBA" id="ARBA00023295"/>
    </source>
</evidence>
<dbReference type="RefSeq" id="WP_264136319.1">
    <property type="nucleotide sequence ID" value="NZ_JAOYOD010000001.1"/>
</dbReference>
<dbReference type="EMBL" id="JAOYOD010000001">
    <property type="protein sequence ID" value="MCV9385533.1"/>
    <property type="molecule type" value="Genomic_DNA"/>
</dbReference>
<keyword evidence="2 9" id="KW-0732">Signal</keyword>
<keyword evidence="5" id="KW-0119">Carbohydrate metabolism</keyword>
<keyword evidence="3 8" id="KW-0378">Hydrolase</keyword>
<keyword evidence="7" id="KW-0624">Polysaccharide degradation</keyword>
<feature type="chain" id="PRO_5046389068" evidence="9">
    <location>
        <begin position="42"/>
        <end position="600"/>
    </location>
</feature>
<dbReference type="InterPro" id="IPR006584">
    <property type="entry name" value="Cellulose-bd_IV"/>
</dbReference>
<proteinExistence type="inferred from homology"/>
<dbReference type="PANTHER" id="PTHR31297">
    <property type="entry name" value="GLUCAN ENDO-1,6-BETA-GLUCOSIDASE B"/>
    <property type="match status" value="1"/>
</dbReference>
<feature type="signal peptide" evidence="9">
    <location>
        <begin position="1"/>
        <end position="41"/>
    </location>
</feature>
<evidence type="ECO:0000256" key="5">
    <source>
        <dbReference type="ARBA" id="ARBA00023277"/>
    </source>
</evidence>
<evidence type="ECO:0000256" key="1">
    <source>
        <dbReference type="ARBA" id="ARBA00005641"/>
    </source>
</evidence>
<dbReference type="SUPFAM" id="SSF51445">
    <property type="entry name" value="(Trans)glycosidases"/>
    <property type="match status" value="1"/>
</dbReference>
<dbReference type="Gene3D" id="2.60.120.260">
    <property type="entry name" value="Galactose-binding domain-like"/>
    <property type="match status" value="1"/>
</dbReference>
<evidence type="ECO:0000256" key="7">
    <source>
        <dbReference type="ARBA" id="ARBA00023326"/>
    </source>
</evidence>
<comment type="similarity">
    <text evidence="1 8">Belongs to the glycosyl hydrolase 5 (cellulase A) family.</text>
</comment>
<dbReference type="PANTHER" id="PTHR31297:SF41">
    <property type="entry name" value="ENDOGLUCANASE, PUTATIVE (AFU_ORTHOLOGUE AFUA_5G01830)-RELATED"/>
    <property type="match status" value="1"/>
</dbReference>
<organism evidence="11 12">
    <name type="scientific">Reichenbachiella ulvae</name>
    <dbReference type="NCBI Taxonomy" id="2980104"/>
    <lineage>
        <taxon>Bacteria</taxon>
        <taxon>Pseudomonadati</taxon>
        <taxon>Bacteroidota</taxon>
        <taxon>Cytophagia</taxon>
        <taxon>Cytophagales</taxon>
        <taxon>Reichenbachiellaceae</taxon>
        <taxon>Reichenbachiella</taxon>
    </lineage>
</organism>
<dbReference type="InterPro" id="IPR005084">
    <property type="entry name" value="CBM6"/>
</dbReference>
<dbReference type="SMART" id="SM00606">
    <property type="entry name" value="CBD_IV"/>
    <property type="match status" value="1"/>
</dbReference>
<sequence>MKDYTIDGRASAWKNVTRFQKSIFLGALILSCLTFANTAHAQYLKAEGKQILDPNGEPIILRGIGLGGWMLQEGYMLRTSGPQHEIEAKIEELIGPDKTEEFYTAWLANHCTKRDIDSMGAWGYNSIRLPMHYKLFTPPIEEEPVAGEITWNEKGFTMVDDLIDWVKANDMYLILDLHAAPGGQGENADISDYDRSKPSLWESKANQDKMIALWKELATRYKDEPAIGAYDIINEPNWGFQDHPNDLNGCAESSNSPLWQLQKDVTAAIREVDQNHIVIIEGNCWGNNYSGLPTLWDENLVISYHKYWNSNEQGSIQGMLDMRDSRNVPIWLGETGENSNGWFTDAIRLFEDNNMGWSWWPLKKMGGNNPLQIEVTEGYQDILDYWSGGAKPSEAEAYASLMEMTENLKVENNTYHPDVVDAMIRQPYSDETLPFKDNTISATEATTLYFVDYDLGKQGAAYYDAEYTNESGNAGGLAWNRGYSYRNDGVDIEACNDTPTNGFNIGWTEDGEWLVYSLNVEEEGAYDIKLRYVASTANSSIRVEIEGSDQTGLVALPKTTGWGETTLTDVALYAGTQKLKFYIEKGGINLNFMEFSKKKY</sequence>
<dbReference type="Pfam" id="PF03422">
    <property type="entry name" value="CBM_6"/>
    <property type="match status" value="1"/>
</dbReference>
<accession>A0ABT3CP76</accession>
<keyword evidence="6 8" id="KW-0326">Glycosidase</keyword>
<reference evidence="11 12" key="1">
    <citation type="submission" date="2022-10" db="EMBL/GenBank/DDBJ databases">
        <title>Comparative genomics and taxonomic characterization of three novel marine species of genus Reichenbachiella exhibiting antioxidant and polysaccharide degradation activities.</title>
        <authorList>
            <person name="Muhammad N."/>
            <person name="Lee Y.-J."/>
            <person name="Ko J."/>
            <person name="Kim S.-G."/>
        </authorList>
    </citation>
    <scope>NUCLEOTIDE SEQUENCE [LARGE SCALE GENOMIC DNA]</scope>
    <source>
        <strain evidence="11 12">ABR2-5</strain>
    </source>
</reference>
<dbReference type="Pfam" id="PF00150">
    <property type="entry name" value="Cellulase"/>
    <property type="match status" value="1"/>
</dbReference>
<comment type="caution">
    <text evidence="11">The sequence shown here is derived from an EMBL/GenBank/DDBJ whole genome shotgun (WGS) entry which is preliminary data.</text>
</comment>
<gene>
    <name evidence="11" type="ORF">N7U62_02610</name>
</gene>
<name>A0ABT3CP76_9BACT</name>
<keyword evidence="12" id="KW-1185">Reference proteome</keyword>
<protein>
    <submittedName>
        <fullName evidence="11">Cellulase family glycosylhydrolase</fullName>
    </submittedName>
</protein>
<dbReference type="PROSITE" id="PS51175">
    <property type="entry name" value="CBM6"/>
    <property type="match status" value="1"/>
</dbReference>
<evidence type="ECO:0000313" key="12">
    <source>
        <dbReference type="Proteomes" id="UP001300692"/>
    </source>
</evidence>
<keyword evidence="4" id="KW-0136">Cellulose degradation</keyword>
<evidence type="ECO:0000256" key="3">
    <source>
        <dbReference type="ARBA" id="ARBA00022801"/>
    </source>
</evidence>
<dbReference type="InterPro" id="IPR008979">
    <property type="entry name" value="Galactose-bd-like_sf"/>
</dbReference>
<dbReference type="CDD" id="cd04080">
    <property type="entry name" value="CBM6_cellulase-like"/>
    <property type="match status" value="1"/>
</dbReference>
<dbReference type="InterPro" id="IPR017853">
    <property type="entry name" value="GH"/>
</dbReference>
<evidence type="ECO:0000313" key="11">
    <source>
        <dbReference type="EMBL" id="MCV9385533.1"/>
    </source>
</evidence>
<dbReference type="InterPro" id="IPR001547">
    <property type="entry name" value="Glyco_hydro_5"/>
</dbReference>
<dbReference type="PROSITE" id="PS51257">
    <property type="entry name" value="PROKAR_LIPOPROTEIN"/>
    <property type="match status" value="1"/>
</dbReference>
<dbReference type="SUPFAM" id="SSF49785">
    <property type="entry name" value="Galactose-binding domain-like"/>
    <property type="match status" value="1"/>
</dbReference>
<feature type="domain" description="CBM6" evidence="10">
    <location>
        <begin position="461"/>
        <end position="596"/>
    </location>
</feature>
<evidence type="ECO:0000256" key="2">
    <source>
        <dbReference type="ARBA" id="ARBA00022729"/>
    </source>
</evidence>
<evidence type="ECO:0000256" key="8">
    <source>
        <dbReference type="RuleBase" id="RU361153"/>
    </source>
</evidence>
<dbReference type="InterPro" id="IPR050386">
    <property type="entry name" value="Glycosyl_hydrolase_5"/>
</dbReference>